<organism evidence="1 2">
    <name type="scientific">Haliangium ochraceum (strain DSM 14365 / JCM 11303 / SMP-2)</name>
    <dbReference type="NCBI Taxonomy" id="502025"/>
    <lineage>
        <taxon>Bacteria</taxon>
        <taxon>Pseudomonadati</taxon>
        <taxon>Myxococcota</taxon>
        <taxon>Polyangia</taxon>
        <taxon>Haliangiales</taxon>
        <taxon>Kofleriaceae</taxon>
        <taxon>Haliangium</taxon>
    </lineage>
</organism>
<reference evidence="1 2" key="1">
    <citation type="journal article" date="2010" name="Stand. Genomic Sci.">
        <title>Complete genome sequence of Haliangium ochraceum type strain (SMP-2).</title>
        <authorList>
            <consortium name="US DOE Joint Genome Institute (JGI-PGF)"/>
            <person name="Ivanova N."/>
            <person name="Daum C."/>
            <person name="Lang E."/>
            <person name="Abt B."/>
            <person name="Kopitz M."/>
            <person name="Saunders E."/>
            <person name="Lapidus A."/>
            <person name="Lucas S."/>
            <person name="Glavina Del Rio T."/>
            <person name="Nolan M."/>
            <person name="Tice H."/>
            <person name="Copeland A."/>
            <person name="Cheng J.F."/>
            <person name="Chen F."/>
            <person name="Bruce D."/>
            <person name="Goodwin L."/>
            <person name="Pitluck S."/>
            <person name="Mavromatis K."/>
            <person name="Pati A."/>
            <person name="Mikhailova N."/>
            <person name="Chen A."/>
            <person name="Palaniappan K."/>
            <person name="Land M."/>
            <person name="Hauser L."/>
            <person name="Chang Y.J."/>
            <person name="Jeffries C.D."/>
            <person name="Detter J.C."/>
            <person name="Brettin T."/>
            <person name="Rohde M."/>
            <person name="Goker M."/>
            <person name="Bristow J."/>
            <person name="Markowitz V."/>
            <person name="Eisen J.A."/>
            <person name="Hugenholtz P."/>
            <person name="Kyrpides N.C."/>
            <person name="Klenk H.P."/>
        </authorList>
    </citation>
    <scope>NUCLEOTIDE SEQUENCE [LARGE SCALE GENOMIC DNA]</scope>
    <source>
        <strain evidence="2">DSM 14365 / CIP 107738 / JCM 11303 / AJ 13395 / SMP-2</strain>
    </source>
</reference>
<gene>
    <name evidence="1" type="ordered locus">Hoch_4489</name>
</gene>
<dbReference type="PROSITE" id="PS51257">
    <property type="entry name" value="PROKAR_LIPOPROTEIN"/>
    <property type="match status" value="1"/>
</dbReference>
<dbReference type="AlphaFoldDB" id="D0LNS7"/>
<dbReference type="RefSeq" id="WP_012829580.1">
    <property type="nucleotide sequence ID" value="NC_013440.1"/>
</dbReference>
<dbReference type="eggNOG" id="COG3391">
    <property type="taxonomic scope" value="Bacteria"/>
</dbReference>
<evidence type="ECO:0000313" key="2">
    <source>
        <dbReference type="Proteomes" id="UP000001880"/>
    </source>
</evidence>
<sequence>MFRTRELLATIAIALLVVGCSMQPSSDTSEVATTSAAIENGEEGYCNTDALCSAGEGDCDGSDECVDGLRCLFNVGADYGFDPGTDVCDCPLDEDNGGGSFCSDLCPCESGQGDCDDDSECETGLLCYRDIGASYGLDDGDDVCAVCPPADANGSVDFCNAGCACEEGEGDCDSDSDCATGLSCYLNVGADFGLDADTDVCAECPPDSMLGHVDFCSPDCQCSQGEGDCDTNADCADGLRCFLNVGTDFGYSDPDMDVCAECPPPSLNGRYDFCTPDCPCAEGFGDCDSDADCQEGLTCASDIGANYGLDPDDDVCIQL</sequence>
<dbReference type="HOGENOM" id="CLU_870877_0_0_7"/>
<dbReference type="Proteomes" id="UP000001880">
    <property type="component" value="Chromosome"/>
</dbReference>
<evidence type="ECO:0008006" key="3">
    <source>
        <dbReference type="Google" id="ProtNLM"/>
    </source>
</evidence>
<dbReference type="eggNOG" id="COG5184">
    <property type="taxonomic scope" value="Bacteria"/>
</dbReference>
<proteinExistence type="predicted"/>
<evidence type="ECO:0000313" key="1">
    <source>
        <dbReference type="EMBL" id="ACY16982.1"/>
    </source>
</evidence>
<dbReference type="KEGG" id="hoh:Hoch_4489"/>
<accession>D0LNS7</accession>
<name>D0LNS7_HALO1</name>
<keyword evidence="2" id="KW-1185">Reference proteome</keyword>
<dbReference type="OrthoDB" id="1496095at2"/>
<dbReference type="EMBL" id="CP001804">
    <property type="protein sequence ID" value="ACY16982.1"/>
    <property type="molecule type" value="Genomic_DNA"/>
</dbReference>
<protein>
    <recommendedName>
        <fullName evidence="3">Lipoprotein</fullName>
    </recommendedName>
</protein>